<dbReference type="Proteomes" id="UP001444661">
    <property type="component" value="Unassembled WGS sequence"/>
</dbReference>
<keyword evidence="4 6" id="KW-0472">Membrane</keyword>
<feature type="domain" description="Major facilitator superfamily (MFS) profile" evidence="7">
    <location>
        <begin position="101"/>
        <end position="608"/>
    </location>
</feature>
<feature type="compositionally biased region" description="Pro residues" evidence="5">
    <location>
        <begin position="49"/>
        <end position="70"/>
    </location>
</feature>
<feature type="transmembrane region" description="Helical" evidence="6">
    <location>
        <begin position="470"/>
        <end position="494"/>
    </location>
</feature>
<dbReference type="PANTHER" id="PTHR23501:SF59">
    <property type="entry name" value="MAJOR FACILITATOR SUPERFAMILY (MFS) PROFILE DOMAIN-CONTAINING PROTEIN-RELATED"/>
    <property type="match status" value="1"/>
</dbReference>
<comment type="caution">
    <text evidence="8">The sequence shown here is derived from an EMBL/GenBank/DDBJ whole genome shotgun (WGS) entry which is preliminary data.</text>
</comment>
<evidence type="ECO:0000256" key="3">
    <source>
        <dbReference type="ARBA" id="ARBA00022989"/>
    </source>
</evidence>
<evidence type="ECO:0000256" key="6">
    <source>
        <dbReference type="SAM" id="Phobius"/>
    </source>
</evidence>
<evidence type="ECO:0000256" key="4">
    <source>
        <dbReference type="ARBA" id="ARBA00023136"/>
    </source>
</evidence>
<dbReference type="PRINTS" id="PR01036">
    <property type="entry name" value="TCRTETB"/>
</dbReference>
<evidence type="ECO:0000256" key="5">
    <source>
        <dbReference type="SAM" id="MobiDB-lite"/>
    </source>
</evidence>
<feature type="transmembrane region" description="Helical" evidence="6">
    <location>
        <begin position="506"/>
        <end position="530"/>
    </location>
</feature>
<gene>
    <name evidence="8" type="ORF">PG993_010766</name>
</gene>
<dbReference type="PANTHER" id="PTHR23501">
    <property type="entry name" value="MAJOR FACILITATOR SUPERFAMILY"/>
    <property type="match status" value="1"/>
</dbReference>
<evidence type="ECO:0000259" key="7">
    <source>
        <dbReference type="PROSITE" id="PS50850"/>
    </source>
</evidence>
<evidence type="ECO:0000313" key="8">
    <source>
        <dbReference type="EMBL" id="KAK8029475.1"/>
    </source>
</evidence>
<feature type="transmembrane region" description="Helical" evidence="6">
    <location>
        <begin position="225"/>
        <end position="247"/>
    </location>
</feature>
<feature type="transmembrane region" description="Helical" evidence="6">
    <location>
        <begin position="337"/>
        <end position="360"/>
    </location>
</feature>
<name>A0ABR1SDK1_9PEZI</name>
<evidence type="ECO:0000256" key="1">
    <source>
        <dbReference type="ARBA" id="ARBA00004141"/>
    </source>
</evidence>
<feature type="region of interest" description="Disordered" evidence="5">
    <location>
        <begin position="1"/>
        <end position="75"/>
    </location>
</feature>
<evidence type="ECO:0000256" key="2">
    <source>
        <dbReference type="ARBA" id="ARBA00022692"/>
    </source>
</evidence>
<dbReference type="InterPro" id="IPR036259">
    <property type="entry name" value="MFS_trans_sf"/>
</dbReference>
<feature type="transmembrane region" description="Helical" evidence="6">
    <location>
        <begin position="138"/>
        <end position="156"/>
    </location>
</feature>
<evidence type="ECO:0000313" key="9">
    <source>
        <dbReference type="Proteomes" id="UP001444661"/>
    </source>
</evidence>
<feature type="transmembrane region" description="Helical" evidence="6">
    <location>
        <begin position="168"/>
        <end position="190"/>
    </location>
</feature>
<keyword evidence="2 6" id="KW-0812">Transmembrane</keyword>
<comment type="subcellular location">
    <subcellularLocation>
        <location evidence="1">Membrane</location>
        <topology evidence="1">Multi-pass membrane protein</topology>
    </subcellularLocation>
</comment>
<dbReference type="EMBL" id="JAQQWK010000010">
    <property type="protein sequence ID" value="KAK8029475.1"/>
    <property type="molecule type" value="Genomic_DNA"/>
</dbReference>
<reference evidence="8 9" key="1">
    <citation type="submission" date="2023-01" db="EMBL/GenBank/DDBJ databases">
        <title>Analysis of 21 Apiospora genomes using comparative genomics revels a genus with tremendous synthesis potential of carbohydrate active enzymes and secondary metabolites.</title>
        <authorList>
            <person name="Sorensen T."/>
        </authorList>
    </citation>
    <scope>NUCLEOTIDE SEQUENCE [LARGE SCALE GENOMIC DNA]</scope>
    <source>
        <strain evidence="8 9">CBS 33761</strain>
    </source>
</reference>
<feature type="compositionally biased region" description="Basic and acidic residues" evidence="5">
    <location>
        <begin position="1"/>
        <end position="13"/>
    </location>
</feature>
<sequence>MPAHDRSPPERPSRYRFSGPMSDLPWLERPPPTRTPPLLLHERAFLPSPELPPTRLPPTRPSPTGSPPPFLHGRPFLPSPEPRALHLPPRPPSRKRHLVRSFAVLCLVNFLCALDGSILSVALPHITKDLRGSAFEAFWAGTSFLLASAVLQPLWAELSDIGGQKSTLLAALLLFTLGSVLAVASTSFALLLAGRVVQGVGVGGLVALTYVIVTHLVSLQERGKWFGLISFQWALGSTIAPLIGGALAQNANWRWIFGINFPFCALALVAAQFFLRLEARPPGAARKLARLDWRGFFLMMSSLTVFLVPLTWGTSVTQELTHNSLLTKLVGGIMYDWTAAATIVPLVLGFALVVCFVLYNTFVSKRPVIRTSLFAAATGKAAYASALIHGMLVYCLVFYLPLYFQGVQGYSAILSGAALLPFSLATGSLAIGTGVLISKDLQYRARILIGWSITTAGTGFLLALDTATTAPVWVLLSSIAGMGLGTVWSAGSFAVQAPASTADAPFAASTFVFIRALGQTLGVAVGGTIFQNTFKSKLGEDARYAPYAAQWARDAPALIEAIQRLGDRDIQQFMASAYADSLKNVWLVLCVLSGTAMLISFVWIRDVRPRQPSEVEMTAPRAELRAPESAKVWI</sequence>
<dbReference type="PROSITE" id="PS50850">
    <property type="entry name" value="MFS"/>
    <property type="match status" value="1"/>
</dbReference>
<proteinExistence type="predicted"/>
<dbReference type="InterPro" id="IPR011701">
    <property type="entry name" value="MFS"/>
</dbReference>
<feature type="transmembrane region" description="Helical" evidence="6">
    <location>
        <begin position="447"/>
        <end position="464"/>
    </location>
</feature>
<feature type="transmembrane region" description="Helical" evidence="6">
    <location>
        <begin position="585"/>
        <end position="604"/>
    </location>
</feature>
<feature type="transmembrane region" description="Helical" evidence="6">
    <location>
        <begin position="253"/>
        <end position="275"/>
    </location>
</feature>
<dbReference type="Gene3D" id="1.20.1250.20">
    <property type="entry name" value="MFS general substrate transporter like domains"/>
    <property type="match status" value="2"/>
</dbReference>
<feature type="transmembrane region" description="Helical" evidence="6">
    <location>
        <begin position="102"/>
        <end position="126"/>
    </location>
</feature>
<feature type="transmembrane region" description="Helical" evidence="6">
    <location>
        <begin position="410"/>
        <end position="435"/>
    </location>
</feature>
<keyword evidence="9" id="KW-1185">Reference proteome</keyword>
<accession>A0ABR1SDK1</accession>
<feature type="transmembrane region" description="Helical" evidence="6">
    <location>
        <begin position="381"/>
        <end position="404"/>
    </location>
</feature>
<keyword evidence="3 6" id="KW-1133">Transmembrane helix</keyword>
<feature type="transmembrane region" description="Helical" evidence="6">
    <location>
        <begin position="296"/>
        <end position="317"/>
    </location>
</feature>
<organism evidence="8 9">
    <name type="scientific">Apiospora rasikravindrae</name>
    <dbReference type="NCBI Taxonomy" id="990691"/>
    <lineage>
        <taxon>Eukaryota</taxon>
        <taxon>Fungi</taxon>
        <taxon>Dikarya</taxon>
        <taxon>Ascomycota</taxon>
        <taxon>Pezizomycotina</taxon>
        <taxon>Sordariomycetes</taxon>
        <taxon>Xylariomycetidae</taxon>
        <taxon>Amphisphaeriales</taxon>
        <taxon>Apiosporaceae</taxon>
        <taxon>Apiospora</taxon>
    </lineage>
</organism>
<protein>
    <recommendedName>
        <fullName evidence="7">Major facilitator superfamily (MFS) profile domain-containing protein</fullName>
    </recommendedName>
</protein>
<feature type="transmembrane region" description="Helical" evidence="6">
    <location>
        <begin position="196"/>
        <end position="213"/>
    </location>
</feature>
<dbReference type="Pfam" id="PF07690">
    <property type="entry name" value="MFS_1"/>
    <property type="match status" value="1"/>
</dbReference>
<dbReference type="SUPFAM" id="SSF103473">
    <property type="entry name" value="MFS general substrate transporter"/>
    <property type="match status" value="2"/>
</dbReference>
<dbReference type="InterPro" id="IPR020846">
    <property type="entry name" value="MFS_dom"/>
</dbReference>